<keyword evidence="6" id="KW-0949">S-adenosyl-L-methionine</keyword>
<dbReference type="PROSITE" id="PS50890">
    <property type="entry name" value="PUA"/>
    <property type="match status" value="1"/>
</dbReference>
<evidence type="ECO:0000256" key="6">
    <source>
        <dbReference type="ARBA" id="ARBA00022691"/>
    </source>
</evidence>
<dbReference type="Gene3D" id="2.30.130.10">
    <property type="entry name" value="PUA domain"/>
    <property type="match status" value="1"/>
</dbReference>
<evidence type="ECO:0000256" key="5">
    <source>
        <dbReference type="ARBA" id="ARBA00022679"/>
    </source>
</evidence>
<dbReference type="Pfam" id="PF17785">
    <property type="entry name" value="PUA_3"/>
    <property type="match status" value="1"/>
</dbReference>
<dbReference type="SUPFAM" id="SSF53335">
    <property type="entry name" value="S-adenosyl-L-methionine-dependent methyltransferases"/>
    <property type="match status" value="1"/>
</dbReference>
<dbReference type="Proteomes" id="UP000626210">
    <property type="component" value="Unassembled WGS sequence"/>
</dbReference>
<reference evidence="11" key="1">
    <citation type="journal article" date="2019" name="Int. J. Syst. Evol. Microbiol.">
        <title>The Global Catalogue of Microorganisms (GCM) 10K type strain sequencing project: providing services to taxonomists for standard genome sequencing and annotation.</title>
        <authorList>
            <consortium name="The Broad Institute Genomics Platform"/>
            <consortium name="The Broad Institute Genome Sequencing Center for Infectious Disease"/>
            <person name="Wu L."/>
            <person name="Ma J."/>
        </authorList>
    </citation>
    <scope>NUCLEOTIDE SEQUENCE [LARGE SCALE GENOMIC DNA]</scope>
    <source>
        <strain evidence="11">KCTC 23314</strain>
    </source>
</reference>
<proteinExistence type="inferred from homology"/>
<keyword evidence="7" id="KW-0694">RNA-binding</keyword>
<keyword evidence="3" id="KW-0698">rRNA processing</keyword>
<comment type="subcellular location">
    <subcellularLocation>
        <location evidence="1">Cytoplasm</location>
    </subcellularLocation>
</comment>
<dbReference type="InterPro" id="IPR041532">
    <property type="entry name" value="RlmI-like_PUA"/>
</dbReference>
<evidence type="ECO:0000256" key="7">
    <source>
        <dbReference type="ARBA" id="ARBA00022884"/>
    </source>
</evidence>
<name>A0ABQ3FYY2_9BURK</name>
<dbReference type="GO" id="GO:0008168">
    <property type="term" value="F:methyltransferase activity"/>
    <property type="evidence" value="ECO:0007669"/>
    <property type="project" value="UniProtKB-KW"/>
</dbReference>
<evidence type="ECO:0000256" key="3">
    <source>
        <dbReference type="ARBA" id="ARBA00022552"/>
    </source>
</evidence>
<dbReference type="SUPFAM" id="SSF88697">
    <property type="entry name" value="PUA domain-like"/>
    <property type="match status" value="1"/>
</dbReference>
<keyword evidence="5" id="KW-0808">Transferase</keyword>
<dbReference type="Gene3D" id="3.30.750.80">
    <property type="entry name" value="RNA methyltransferase domain (HRMD) like"/>
    <property type="match status" value="1"/>
</dbReference>
<keyword evidence="11" id="KW-1185">Reference proteome</keyword>
<evidence type="ECO:0000313" key="11">
    <source>
        <dbReference type="Proteomes" id="UP000626210"/>
    </source>
</evidence>
<dbReference type="InterPro" id="IPR019614">
    <property type="entry name" value="SAM-dep_methyl-trfase"/>
</dbReference>
<gene>
    <name evidence="10" type="primary">rlmI</name>
    <name evidence="10" type="ORF">GCM10007320_14330</name>
</gene>
<dbReference type="SMART" id="SM00359">
    <property type="entry name" value="PUA"/>
    <property type="match status" value="1"/>
</dbReference>
<dbReference type="InterPro" id="IPR015947">
    <property type="entry name" value="PUA-like_sf"/>
</dbReference>
<protein>
    <submittedName>
        <fullName evidence="10">Ribosomal RNA large subunit methyltransferase I</fullName>
    </submittedName>
</protein>
<dbReference type="RefSeq" id="WP_189686264.1">
    <property type="nucleotide sequence ID" value="NZ_BMYK01000003.1"/>
</dbReference>
<dbReference type="Gene3D" id="3.40.50.150">
    <property type="entry name" value="Vaccinia Virus protein VP39"/>
    <property type="match status" value="1"/>
</dbReference>
<evidence type="ECO:0000256" key="4">
    <source>
        <dbReference type="ARBA" id="ARBA00022603"/>
    </source>
</evidence>
<dbReference type="GO" id="GO:0032259">
    <property type="term" value="P:methylation"/>
    <property type="evidence" value="ECO:0007669"/>
    <property type="project" value="UniProtKB-KW"/>
</dbReference>
<dbReference type="EMBL" id="BMYK01000003">
    <property type="protein sequence ID" value="GHC75778.1"/>
    <property type="molecule type" value="Genomic_DNA"/>
</dbReference>
<dbReference type="CDD" id="cd02440">
    <property type="entry name" value="AdoMet_MTases"/>
    <property type="match status" value="1"/>
</dbReference>
<dbReference type="InterPro" id="IPR036974">
    <property type="entry name" value="PUA_sf"/>
</dbReference>
<dbReference type="InterPro" id="IPR029063">
    <property type="entry name" value="SAM-dependent_MTases_sf"/>
</dbReference>
<evidence type="ECO:0000313" key="10">
    <source>
        <dbReference type="EMBL" id="GHC75778.1"/>
    </source>
</evidence>
<evidence type="ECO:0000256" key="2">
    <source>
        <dbReference type="ARBA" id="ARBA00022490"/>
    </source>
</evidence>
<feature type="domain" description="PUA" evidence="9">
    <location>
        <begin position="2"/>
        <end position="85"/>
    </location>
</feature>
<evidence type="ECO:0000259" key="9">
    <source>
        <dbReference type="SMART" id="SM00359"/>
    </source>
</evidence>
<dbReference type="PANTHER" id="PTHR42873:SF1">
    <property type="entry name" value="S-ADENOSYLMETHIONINE-DEPENDENT METHYLTRANSFERASE DOMAIN-CONTAINING PROTEIN"/>
    <property type="match status" value="1"/>
</dbReference>
<dbReference type="InterPro" id="IPR002478">
    <property type="entry name" value="PUA"/>
</dbReference>
<dbReference type="PANTHER" id="PTHR42873">
    <property type="entry name" value="RIBOSOMAL RNA LARGE SUBUNIT METHYLTRANSFERASE"/>
    <property type="match status" value="1"/>
</dbReference>
<organism evidence="10 11">
    <name type="scientific">Pseudorhodoferax aquiterrae</name>
    <dbReference type="NCBI Taxonomy" id="747304"/>
    <lineage>
        <taxon>Bacteria</taxon>
        <taxon>Pseudomonadati</taxon>
        <taxon>Pseudomonadota</taxon>
        <taxon>Betaproteobacteria</taxon>
        <taxon>Burkholderiales</taxon>
        <taxon>Comamonadaceae</taxon>
    </lineage>
</organism>
<evidence type="ECO:0000256" key="1">
    <source>
        <dbReference type="ARBA" id="ARBA00004496"/>
    </source>
</evidence>
<comment type="similarity">
    <text evidence="8">Belongs to the methyltransferase superfamily. RlmI family.</text>
</comment>
<dbReference type="Pfam" id="PF10672">
    <property type="entry name" value="Methyltrans_SAM"/>
    <property type="match status" value="1"/>
</dbReference>
<comment type="caution">
    <text evidence="10">The sequence shown here is derived from an EMBL/GenBank/DDBJ whole genome shotgun (WGS) entry which is preliminary data.</text>
</comment>
<sequence>MKTIRLREGKEKSLLRRHPWVFESAIARGGADAGETVRVEAADGRFLAWAAFSPASRIRARAWSFDEGQRIDAAFLRERLAQAIAARGRFDIRSDGVRLVHGEADGLPGLVVDRYGDTLVAQFGAAGAERWKKPLADALCALTGLTRLYERSDASVRGLEGLPEATGWLRGEGATELTIAEHDWKLTLDIATGHKTGFYLDQRDSRKLFADTVARLGSQRVLNCYCYTGGFTVAALAGMRAAGVAGHVTSIDSSGPALARVQAHVALNGFAADRSECLDADVNASLRRFGAEGRRFDAIVLDPPKFAPTAAHAERAARAYKDINRLALALLEPGGVLFTYSCSGGIPADLFHKIVAGAGIDAGVDGYIPQRMGGAPDHPMTINFPEGEYLKGLVVMRR</sequence>
<keyword evidence="2" id="KW-0963">Cytoplasm</keyword>
<dbReference type="CDD" id="cd21153">
    <property type="entry name" value="PUA_RlmI"/>
    <property type="match status" value="1"/>
</dbReference>
<dbReference type="CDD" id="cd11572">
    <property type="entry name" value="RlmI_M_like"/>
    <property type="match status" value="1"/>
</dbReference>
<evidence type="ECO:0000256" key="8">
    <source>
        <dbReference type="ARBA" id="ARBA00038091"/>
    </source>
</evidence>
<accession>A0ABQ3FYY2</accession>
<keyword evidence="4 10" id="KW-0489">Methyltransferase</keyword>